<gene>
    <name evidence="1" type="ordered locus">Desde_0091</name>
</gene>
<dbReference type="OrthoDB" id="9795264at2"/>
<dbReference type="EMBL" id="CP003348">
    <property type="protein sequence ID" value="AFL98585.1"/>
    <property type="molecule type" value="Genomic_DNA"/>
</dbReference>
<reference evidence="1 2" key="2">
    <citation type="journal article" date="2015" name="J. Bacteriol.">
        <title>Genomic, proteomic, and biochemical analysis of the organohalide respiratory pathway in Desulfitobacterium dehalogenans.</title>
        <authorList>
            <person name="Kruse T."/>
            <person name="van de Pas B.A."/>
            <person name="Atteia A."/>
            <person name="Krab K."/>
            <person name="Hagen W.R."/>
            <person name="Goodwin L."/>
            <person name="Chain P."/>
            <person name="Boeren S."/>
            <person name="Maphosa F."/>
            <person name="Schraa G."/>
            <person name="de Vos W.M."/>
            <person name="van der Oost J."/>
            <person name="Smidt H."/>
            <person name="Stams A.J."/>
        </authorList>
    </citation>
    <scope>NUCLEOTIDE SEQUENCE [LARGE SCALE GENOMIC DNA]</scope>
    <source>
        <strain evidence="2">ATCC 51507 / DSM 9161 / JW/IU-DC1</strain>
    </source>
</reference>
<dbReference type="AlphaFoldDB" id="I4A3Q1"/>
<evidence type="ECO:0008006" key="3">
    <source>
        <dbReference type="Google" id="ProtNLM"/>
    </source>
</evidence>
<dbReference type="HOGENOM" id="CLU_181401_1_1_9"/>
<dbReference type="RefSeq" id="WP_014792084.1">
    <property type="nucleotide sequence ID" value="NC_018017.1"/>
</dbReference>
<protein>
    <recommendedName>
        <fullName evidence="3">DUF2922 domain-containing protein</fullName>
    </recommendedName>
</protein>
<organism evidence="1 2">
    <name type="scientific">Desulfitobacterium dehalogenans (strain ATCC 51507 / DSM 9161 / JW/IU-DC1)</name>
    <dbReference type="NCBI Taxonomy" id="756499"/>
    <lineage>
        <taxon>Bacteria</taxon>
        <taxon>Bacillati</taxon>
        <taxon>Bacillota</taxon>
        <taxon>Clostridia</taxon>
        <taxon>Eubacteriales</taxon>
        <taxon>Desulfitobacteriaceae</taxon>
        <taxon>Desulfitobacterium</taxon>
    </lineage>
</organism>
<evidence type="ECO:0000313" key="1">
    <source>
        <dbReference type="EMBL" id="AFL98585.1"/>
    </source>
</evidence>
<dbReference type="Proteomes" id="UP000006053">
    <property type="component" value="Chromosome"/>
</dbReference>
<dbReference type="KEGG" id="ddh:Desde_0091"/>
<name>I4A3Q1_DESDJ</name>
<dbReference type="Pfam" id="PF11148">
    <property type="entry name" value="DUF2922"/>
    <property type="match status" value="1"/>
</dbReference>
<evidence type="ECO:0000313" key="2">
    <source>
        <dbReference type="Proteomes" id="UP000006053"/>
    </source>
</evidence>
<dbReference type="STRING" id="756499.Desde_0091"/>
<sequence precursor="true">MPISTNRVLRLTFGTTGGGTASITLADPRSDLNPSEVLEAMNTVISRNIFVSPAGTLTGVRDVKVIDTTTNDLFDPQQA</sequence>
<accession>I4A3Q1</accession>
<proteinExistence type="predicted"/>
<reference evidence="2" key="1">
    <citation type="submission" date="2012-06" db="EMBL/GenBank/DDBJ databases">
        <title>Complete sequence of Desulfitobacterium dehalogenans ATCC 51507.</title>
        <authorList>
            <person name="Lucas S."/>
            <person name="Han J."/>
            <person name="Lapidus A."/>
            <person name="Cheng J.-F."/>
            <person name="Goodwin L."/>
            <person name="Pitluck S."/>
            <person name="Peters L."/>
            <person name="Ovchinnikova G."/>
            <person name="Teshima H."/>
            <person name="Detter J.C."/>
            <person name="Han C."/>
            <person name="Tapia R."/>
            <person name="Land M."/>
            <person name="Hauser L."/>
            <person name="Kyrpides N."/>
            <person name="Ivanova N."/>
            <person name="Pagani I."/>
            <person name="Kruse T."/>
            <person name="de Vos W.M."/>
            <person name="Smidt H."/>
            <person name="Woyke T."/>
        </authorList>
    </citation>
    <scope>NUCLEOTIDE SEQUENCE [LARGE SCALE GENOMIC DNA]</scope>
    <source>
        <strain evidence="2">ATCC 51507 / DSM 9161 / JW/IU-DC1</strain>
    </source>
</reference>
<dbReference type="InterPro" id="IPR021321">
    <property type="entry name" value="DUF2922"/>
</dbReference>
<keyword evidence="2" id="KW-1185">Reference proteome</keyword>